<accession>A0A1S8L0R1</accession>
<gene>
    <name evidence="1" type="ORF">CROST_017560</name>
</gene>
<dbReference type="AlphaFoldDB" id="A0A1S8L0R1"/>
<dbReference type="Proteomes" id="UP000190951">
    <property type="component" value="Chromosome"/>
</dbReference>
<dbReference type="EMBL" id="CP096983">
    <property type="protein sequence ID" value="URZ11040.1"/>
    <property type="molecule type" value="Genomic_DNA"/>
</dbReference>
<organism evidence="1 2">
    <name type="scientific">Clostridium felsineum</name>
    <dbReference type="NCBI Taxonomy" id="36839"/>
    <lineage>
        <taxon>Bacteria</taxon>
        <taxon>Bacillati</taxon>
        <taxon>Bacillota</taxon>
        <taxon>Clostridia</taxon>
        <taxon>Eubacteriales</taxon>
        <taxon>Clostridiaceae</taxon>
        <taxon>Clostridium</taxon>
    </lineage>
</organism>
<evidence type="ECO:0000313" key="2">
    <source>
        <dbReference type="Proteomes" id="UP000190951"/>
    </source>
</evidence>
<evidence type="ECO:0000313" key="1">
    <source>
        <dbReference type="EMBL" id="URZ11040.1"/>
    </source>
</evidence>
<protein>
    <submittedName>
        <fullName evidence="1">Uncharacterized protein</fullName>
    </submittedName>
</protein>
<dbReference type="Gene3D" id="2.60.120.380">
    <property type="match status" value="2"/>
</dbReference>
<dbReference type="RefSeq" id="WP_077833360.1">
    <property type="nucleotide sequence ID" value="NZ_CP096983.1"/>
</dbReference>
<keyword evidence="2" id="KW-1185">Reference proteome</keyword>
<sequence>MKKQIVAVIVGVSMILTCSLPVAAKHNSNINQVSKINLENNATKVLTKAQKISVLKDKVKLGNATVKLNESPSKNAKEKIKLSKKSLKSAEENIRSKSKKYLSAEKNDQNTTGSAITINDSAGNAYAVNTNTVYNDTMTTEGGQRWYAFDNSVAQKLTVICQAPKSTNVDYNLFLFKYNDQTHNLDLVVDSTYPNTANQQLSTIGQPGVYFMAISSVKGFDAVNPFQFAVISSSTYGDNEPDDNPLQAKSYTNAFSEEDTIDNNFDQDWNKISITEPSIISASLSNVSGSNAYRADIIDSQLENILCTVNANSSKKFVLPAGTYYVRISSDNGFDPQQKYKFDLSSVGQSILLGFSPDYNYIVTTDSNKKVYLNGKTVNVDWKREFNFDYPDGGYEYRSQEVYQRPDSELLGAQYGTYTSTYTGDIPHAFSLIIKNPQYFYWHSRYYNGGPDNIDKIDQPMEIAVSLIINADTGTIVDFNEDNFNFYYINKIESHNFSPVK</sequence>
<dbReference type="KEGG" id="crw:CROST_017560"/>
<proteinExistence type="predicted"/>
<reference evidence="1 2" key="1">
    <citation type="submission" date="2022-04" db="EMBL/GenBank/DDBJ databases">
        <title>Genome sequence of C. roseum typestrain.</title>
        <authorList>
            <person name="Poehlein A."/>
            <person name="Schoch T."/>
            <person name="Duerre P."/>
            <person name="Daniel R."/>
        </authorList>
    </citation>
    <scope>NUCLEOTIDE SEQUENCE [LARGE SCALE GENOMIC DNA]</scope>
    <source>
        <strain evidence="1 2">DSM 7320</strain>
    </source>
</reference>
<dbReference type="STRING" id="84029.CROST_33670"/>
<dbReference type="SUPFAM" id="SSF89260">
    <property type="entry name" value="Collagen-binding domain"/>
    <property type="match status" value="1"/>
</dbReference>
<name>A0A1S8L0R1_9CLOT</name>